<proteinExistence type="inferred from homology"/>
<dbReference type="InterPro" id="IPR050967">
    <property type="entry name" value="Thiamine_Salvage_TenA"/>
</dbReference>
<comment type="function">
    <text evidence="1">Catalyzes an amino-pyrimidine hydrolysis reaction at the C5' of the pyrimidine moiety of thiamine compounds, a reaction that is part of a thiamine salvage pathway.</text>
</comment>
<dbReference type="EMBL" id="CP098242">
    <property type="protein sequence ID" value="WAW11007.1"/>
    <property type="molecule type" value="Genomic_DNA"/>
</dbReference>
<name>A0A9E9P3H4_9BURK</name>
<dbReference type="GO" id="GO:0050334">
    <property type="term" value="F:thiaminase activity"/>
    <property type="evidence" value="ECO:0007669"/>
    <property type="project" value="UniProtKB-EC"/>
</dbReference>
<gene>
    <name evidence="3" type="primary">tenA</name>
    <name evidence="3" type="ORF">NB640_05075</name>
</gene>
<dbReference type="GO" id="GO:0005829">
    <property type="term" value="C:cytosol"/>
    <property type="evidence" value="ECO:0007669"/>
    <property type="project" value="TreeGrafter"/>
</dbReference>
<evidence type="ECO:0000313" key="4">
    <source>
        <dbReference type="Proteomes" id="UP001156215"/>
    </source>
</evidence>
<dbReference type="InterPro" id="IPR027574">
    <property type="entry name" value="Thiaminase_II"/>
</dbReference>
<dbReference type="CDD" id="cd19365">
    <property type="entry name" value="TenA_C-like"/>
    <property type="match status" value="1"/>
</dbReference>
<dbReference type="EC" id="3.5.99.2" evidence="1"/>
<dbReference type="PANTHER" id="PTHR43198:SF2">
    <property type="entry name" value="SI:CH1073-67J19.1-RELATED"/>
    <property type="match status" value="1"/>
</dbReference>
<comment type="pathway">
    <text evidence="1">Cofactor biosynthesis; thiamine diphosphate biosynthesis.</text>
</comment>
<dbReference type="KEGG" id="ovb:NB640_05075"/>
<dbReference type="GO" id="GO:0009228">
    <property type="term" value="P:thiamine biosynthetic process"/>
    <property type="evidence" value="ECO:0007669"/>
    <property type="project" value="UniProtKB-KW"/>
</dbReference>
<keyword evidence="4" id="KW-1185">Reference proteome</keyword>
<dbReference type="InterPro" id="IPR016084">
    <property type="entry name" value="Haem_Oase-like_multi-hlx"/>
</dbReference>
<dbReference type="InterPro" id="IPR004305">
    <property type="entry name" value="Thiaminase-2/PQQC"/>
</dbReference>
<organism evidence="3 4">
    <name type="scientific">Oxalobacter vibrioformis</name>
    <dbReference type="NCBI Taxonomy" id="933080"/>
    <lineage>
        <taxon>Bacteria</taxon>
        <taxon>Pseudomonadati</taxon>
        <taxon>Pseudomonadota</taxon>
        <taxon>Betaproteobacteria</taxon>
        <taxon>Burkholderiales</taxon>
        <taxon>Oxalobacteraceae</taxon>
        <taxon>Oxalobacter</taxon>
    </lineage>
</organism>
<evidence type="ECO:0000313" key="3">
    <source>
        <dbReference type="EMBL" id="WAW11007.1"/>
    </source>
</evidence>
<feature type="domain" description="Thiaminase-2/PQQC" evidence="2">
    <location>
        <begin position="10"/>
        <end position="208"/>
    </location>
</feature>
<comment type="catalytic activity">
    <reaction evidence="1">
        <text>4-amino-5-aminomethyl-2-methylpyrimidine + H2O = 4-amino-5-hydroxymethyl-2-methylpyrimidine + NH4(+)</text>
        <dbReference type="Rhea" id="RHEA:31799"/>
        <dbReference type="ChEBI" id="CHEBI:15377"/>
        <dbReference type="ChEBI" id="CHEBI:16892"/>
        <dbReference type="ChEBI" id="CHEBI:28938"/>
        <dbReference type="ChEBI" id="CHEBI:63416"/>
        <dbReference type="EC" id="3.5.99.2"/>
    </reaction>
</comment>
<dbReference type="NCBIfam" id="TIGR04306">
    <property type="entry name" value="salvage_TenA"/>
    <property type="match status" value="1"/>
</dbReference>
<dbReference type="PANTHER" id="PTHR43198">
    <property type="entry name" value="BIFUNCTIONAL TH2 PROTEIN"/>
    <property type="match status" value="1"/>
</dbReference>
<dbReference type="RefSeq" id="WP_269310103.1">
    <property type="nucleotide sequence ID" value="NZ_CP098242.1"/>
</dbReference>
<comment type="similarity">
    <text evidence="1">Belongs to the TenA family.</text>
</comment>
<sequence length="216" mass="24871">MSLTQKLFSDVQPLLRTICDHPFNTALCNGTLARDKFIYYMQQDSLYLIDYARALAMVGARFTTEKDVALLLDFSQGALIAERGLHEHYFQFFEVTPTMKKGPACMMYTSYLVERAATANLGEAFAAILPCFWIYNEVGKDIVKRSQSPNPYEKWIEVYSGDEFTEAVNQAVALTDRLAEESGRAEREKMTEAFMISSKMEYCFWDDAEHRRQWPV</sequence>
<evidence type="ECO:0000256" key="1">
    <source>
        <dbReference type="RuleBase" id="RU363093"/>
    </source>
</evidence>
<accession>A0A9E9P3H4</accession>
<dbReference type="Gene3D" id="1.20.910.10">
    <property type="entry name" value="Heme oxygenase-like"/>
    <property type="match status" value="1"/>
</dbReference>
<protein>
    <recommendedName>
        <fullName evidence="1">Aminopyrimidine aminohydrolase</fullName>
        <ecNumber evidence="1">3.5.99.2</ecNumber>
    </recommendedName>
</protein>
<reference evidence="3" key="1">
    <citation type="journal article" date="2022" name="Front. Microbiol.">
        <title>New perspectives on an old grouping: The genomic and phenotypic variability of Oxalobacter formigenes and the implications for calcium oxalate stone prevention.</title>
        <authorList>
            <person name="Chmiel J.A."/>
            <person name="Carr C."/>
            <person name="Stuivenberg G.A."/>
            <person name="Venema R."/>
            <person name="Chanyi R.M."/>
            <person name="Al K.F."/>
            <person name="Giguere D."/>
            <person name="Say H."/>
            <person name="Akouris P.P."/>
            <person name="Dominguez Romero S.A."/>
            <person name="Kwong A."/>
            <person name="Tai V."/>
            <person name="Koval S.F."/>
            <person name="Razvi H."/>
            <person name="Bjazevic J."/>
            <person name="Burton J.P."/>
        </authorList>
    </citation>
    <scope>NUCLEOTIDE SEQUENCE</scope>
    <source>
        <strain evidence="3">WoOx3</strain>
    </source>
</reference>
<keyword evidence="1" id="KW-0378">Hydrolase</keyword>
<dbReference type="Proteomes" id="UP001156215">
    <property type="component" value="Chromosome"/>
</dbReference>
<dbReference type="Pfam" id="PF03070">
    <property type="entry name" value="TENA_THI-4"/>
    <property type="match status" value="1"/>
</dbReference>
<comment type="catalytic activity">
    <reaction evidence="1">
        <text>thiamine + H2O = 5-(2-hydroxyethyl)-4-methylthiazole + 4-amino-5-hydroxymethyl-2-methylpyrimidine + H(+)</text>
        <dbReference type="Rhea" id="RHEA:17509"/>
        <dbReference type="ChEBI" id="CHEBI:15377"/>
        <dbReference type="ChEBI" id="CHEBI:15378"/>
        <dbReference type="ChEBI" id="CHEBI:16892"/>
        <dbReference type="ChEBI" id="CHEBI:17957"/>
        <dbReference type="ChEBI" id="CHEBI:18385"/>
        <dbReference type="EC" id="3.5.99.2"/>
    </reaction>
</comment>
<evidence type="ECO:0000259" key="2">
    <source>
        <dbReference type="Pfam" id="PF03070"/>
    </source>
</evidence>
<keyword evidence="1" id="KW-0784">Thiamine biosynthesis</keyword>
<dbReference type="AlphaFoldDB" id="A0A9E9P3H4"/>
<dbReference type="SUPFAM" id="SSF48613">
    <property type="entry name" value="Heme oxygenase-like"/>
    <property type="match status" value="1"/>
</dbReference>